<accession>A0A6U3BM79</accession>
<proteinExistence type="predicted"/>
<dbReference type="InterPro" id="IPR027417">
    <property type="entry name" value="P-loop_NTPase"/>
</dbReference>
<dbReference type="PROSITE" id="PS51420">
    <property type="entry name" value="RHO"/>
    <property type="match status" value="1"/>
</dbReference>
<protein>
    <submittedName>
        <fullName evidence="4">Uncharacterized protein</fullName>
    </submittedName>
</protein>
<dbReference type="InterPro" id="IPR005225">
    <property type="entry name" value="Small_GTP-bd"/>
</dbReference>
<keyword evidence="1" id="KW-0547">Nucleotide-binding</keyword>
<evidence type="ECO:0000256" key="2">
    <source>
        <dbReference type="ARBA" id="ARBA00023134"/>
    </source>
</evidence>
<dbReference type="AlphaFoldDB" id="A0A6U3BM79"/>
<dbReference type="SMART" id="SM00175">
    <property type="entry name" value="RAB"/>
    <property type="match status" value="1"/>
</dbReference>
<dbReference type="PROSITE" id="PS51419">
    <property type="entry name" value="RAB"/>
    <property type="match status" value="1"/>
</dbReference>
<dbReference type="SUPFAM" id="SSF52540">
    <property type="entry name" value="P-loop containing nucleoside triphosphate hydrolases"/>
    <property type="match status" value="1"/>
</dbReference>
<dbReference type="Gene3D" id="3.40.50.300">
    <property type="entry name" value="P-loop containing nucleotide triphosphate hydrolases"/>
    <property type="match status" value="1"/>
</dbReference>
<dbReference type="InterPro" id="IPR001806">
    <property type="entry name" value="Small_GTPase"/>
</dbReference>
<gene>
    <name evidence="3" type="ORF">NAES01612_LOCUS18645</name>
    <name evidence="4" type="ORF">NAES01612_LOCUS18655</name>
</gene>
<dbReference type="CDD" id="cd00157">
    <property type="entry name" value="Rho"/>
    <property type="match status" value="1"/>
</dbReference>
<sequence>MGGKESKQKDEGTKMKKKDLEKETQLKVVIVGDSSVGKTSLLIRIIDGTFPEEYIPTVLGHEDKDPYVYEMNNGAPINIHFWDTAGQKYFSRLRPLSYPGADVVLIAFSVANDYSYDNISCRWCKEVRHYLPDTPIILVGTQIDRRNDEKAIEWLNGRGKKITQKQEAEKLAKEIGCESYVETSARLGENIEGLLEEICYVVGDIPKTVGLTVKRAKK</sequence>
<dbReference type="EMBL" id="HBKR01028592">
    <property type="protein sequence ID" value="CAE2322689.1"/>
    <property type="molecule type" value="Transcribed_RNA"/>
</dbReference>
<reference evidence="4" key="1">
    <citation type="submission" date="2021-01" db="EMBL/GenBank/DDBJ databases">
        <authorList>
            <person name="Corre E."/>
            <person name="Pelletier E."/>
            <person name="Niang G."/>
            <person name="Scheremetjew M."/>
            <person name="Finn R."/>
            <person name="Kale V."/>
            <person name="Holt S."/>
            <person name="Cochrane G."/>
            <person name="Meng A."/>
            <person name="Brown T."/>
            <person name="Cohen L."/>
        </authorList>
    </citation>
    <scope>NUCLEOTIDE SEQUENCE</scope>
    <source>
        <strain evidence="4">SoJaBio B1-5/56/2</strain>
    </source>
</reference>
<evidence type="ECO:0000256" key="1">
    <source>
        <dbReference type="ARBA" id="ARBA00022741"/>
    </source>
</evidence>
<dbReference type="EMBL" id="HBKR01028581">
    <property type="protein sequence ID" value="CAE2322662.1"/>
    <property type="molecule type" value="Transcribed_RNA"/>
</dbReference>
<evidence type="ECO:0000313" key="4">
    <source>
        <dbReference type="EMBL" id="CAE2322689.1"/>
    </source>
</evidence>
<dbReference type="SMART" id="SM00173">
    <property type="entry name" value="RAS"/>
    <property type="match status" value="1"/>
</dbReference>
<dbReference type="PROSITE" id="PS51421">
    <property type="entry name" value="RAS"/>
    <property type="match status" value="1"/>
</dbReference>
<dbReference type="PANTHER" id="PTHR24072">
    <property type="entry name" value="RHO FAMILY GTPASE"/>
    <property type="match status" value="1"/>
</dbReference>
<dbReference type="PRINTS" id="PR00449">
    <property type="entry name" value="RASTRNSFRMNG"/>
</dbReference>
<dbReference type="NCBIfam" id="TIGR00231">
    <property type="entry name" value="small_GTP"/>
    <property type="match status" value="1"/>
</dbReference>
<name>A0A6U3BM79_9EUKA</name>
<dbReference type="GO" id="GO:0005525">
    <property type="term" value="F:GTP binding"/>
    <property type="evidence" value="ECO:0007669"/>
    <property type="project" value="UniProtKB-KW"/>
</dbReference>
<dbReference type="InterPro" id="IPR003578">
    <property type="entry name" value="Small_GTPase_Rho"/>
</dbReference>
<dbReference type="GO" id="GO:0003924">
    <property type="term" value="F:GTPase activity"/>
    <property type="evidence" value="ECO:0007669"/>
    <property type="project" value="InterPro"/>
</dbReference>
<keyword evidence="2" id="KW-0342">GTP-binding</keyword>
<evidence type="ECO:0000313" key="3">
    <source>
        <dbReference type="EMBL" id="CAE2322662.1"/>
    </source>
</evidence>
<dbReference type="SMART" id="SM00174">
    <property type="entry name" value="RHO"/>
    <property type="match status" value="1"/>
</dbReference>
<organism evidence="4">
    <name type="scientific">Paramoeba aestuarina</name>
    <dbReference type="NCBI Taxonomy" id="180227"/>
    <lineage>
        <taxon>Eukaryota</taxon>
        <taxon>Amoebozoa</taxon>
        <taxon>Discosea</taxon>
        <taxon>Flabellinia</taxon>
        <taxon>Dactylopodida</taxon>
        <taxon>Paramoebidae</taxon>
        <taxon>Paramoeba</taxon>
    </lineage>
</organism>
<dbReference type="GO" id="GO:0007264">
    <property type="term" value="P:small GTPase-mediated signal transduction"/>
    <property type="evidence" value="ECO:0007669"/>
    <property type="project" value="InterPro"/>
</dbReference>
<dbReference type="Pfam" id="PF00071">
    <property type="entry name" value="Ras"/>
    <property type="match status" value="1"/>
</dbReference>